<evidence type="ECO:0000313" key="6">
    <source>
        <dbReference type="Proteomes" id="UP000243348"/>
    </source>
</evidence>
<evidence type="ECO:0000256" key="3">
    <source>
        <dbReference type="ARBA" id="ARBA00023274"/>
    </source>
</evidence>
<dbReference type="GO" id="GO:1990904">
    <property type="term" value="C:ribonucleoprotein complex"/>
    <property type="evidence" value="ECO:0007669"/>
    <property type="project" value="UniProtKB-KW"/>
</dbReference>
<proteinExistence type="predicted"/>
<dbReference type="AlphaFoldDB" id="J7G5A2"/>
<evidence type="ECO:0000256" key="2">
    <source>
        <dbReference type="ARBA" id="ARBA00023242"/>
    </source>
</evidence>
<dbReference type="InterPro" id="IPR010920">
    <property type="entry name" value="LSM_dom_sf"/>
</dbReference>
<keyword evidence="3 5" id="KW-0687">Ribonucleoprotein</keyword>
<geneLocation type="nucleomorph" evidence="5"/>
<dbReference type="InterPro" id="IPR001163">
    <property type="entry name" value="Sm_dom_euk/arc"/>
</dbReference>
<dbReference type="InterPro" id="IPR027141">
    <property type="entry name" value="LSm4/Sm_D1/D3"/>
</dbReference>
<organism evidence="5 6">
    <name type="scientific">Chroomonas mesostigmatica CCMP1168</name>
    <dbReference type="NCBI Taxonomy" id="1195612"/>
    <lineage>
        <taxon>Eukaryota</taxon>
        <taxon>Cryptophyceae</taxon>
        <taxon>Pyrenomonadales</taxon>
        <taxon>Chroomonadaceae</taxon>
        <taxon>Chroomonas</taxon>
    </lineage>
</organism>
<dbReference type="Pfam" id="PF01423">
    <property type="entry name" value="LSM"/>
    <property type="match status" value="1"/>
</dbReference>
<evidence type="ECO:0000256" key="1">
    <source>
        <dbReference type="ARBA" id="ARBA00004123"/>
    </source>
</evidence>
<feature type="domain" description="Sm" evidence="4">
    <location>
        <begin position="5"/>
        <end position="76"/>
    </location>
</feature>
<dbReference type="GO" id="GO:0005634">
    <property type="term" value="C:nucleus"/>
    <property type="evidence" value="ECO:0007669"/>
    <property type="project" value="UniProtKB-SubCell"/>
</dbReference>
<dbReference type="Gene3D" id="2.30.30.100">
    <property type="match status" value="1"/>
</dbReference>
<comment type="subcellular location">
    <subcellularLocation>
        <location evidence="1">Nucleus</location>
    </subcellularLocation>
</comment>
<reference evidence="5 6" key="1">
    <citation type="journal article" date="2012" name="Genome Biol. Evol.">
        <title>Nucleomorph genome sequence of the cryptophyte alga Chroomonas mesostigmatica CCMP1168 reveals lineage-specific gene loss and genome complexity.</title>
        <authorList>
            <person name="Moore C.E."/>
            <person name="Curtis B."/>
            <person name="Mills T."/>
            <person name="Tanifuji G."/>
            <person name="Archibald J.M."/>
        </authorList>
    </citation>
    <scope>NUCLEOTIDE SEQUENCE [LARGE SCALE GENOMIC DNA]</scope>
    <source>
        <strain evidence="5 6">CCMP1168</strain>
    </source>
</reference>
<dbReference type="PANTHER" id="PTHR23338">
    <property type="entry name" value="SMALL NUCLEAR RIBONUCLEOPROTEIN SM"/>
    <property type="match status" value="1"/>
</dbReference>
<protein>
    <submittedName>
        <fullName evidence="5">Small nuclear ribonucleoprotein Sm D3</fullName>
    </submittedName>
</protein>
<sequence length="83" mass="9771">MFTSLPLQLIFEARPFVVTIESKMGEKYRGKLVQVENNMNCYLENAIFRKNGKSKFRNFVFIRGNNVKTIYLPDILREVPLLK</sequence>
<dbReference type="PROSITE" id="PS52002">
    <property type="entry name" value="SM"/>
    <property type="match status" value="1"/>
</dbReference>
<evidence type="ECO:0000259" key="4">
    <source>
        <dbReference type="PROSITE" id="PS52002"/>
    </source>
</evidence>
<dbReference type="SUPFAM" id="SSF50182">
    <property type="entry name" value="Sm-like ribonucleoproteins"/>
    <property type="match status" value="1"/>
</dbReference>
<name>J7G5A2_9CRYP</name>
<dbReference type="SMART" id="SM00651">
    <property type="entry name" value="Sm"/>
    <property type="match status" value="1"/>
</dbReference>
<dbReference type="InterPro" id="IPR047575">
    <property type="entry name" value="Sm"/>
</dbReference>
<keyword evidence="5" id="KW-0542">Nucleomorph</keyword>
<dbReference type="Proteomes" id="UP000243348">
    <property type="component" value="Nucleomorph 1"/>
</dbReference>
<gene>
    <name evidence="5" type="primary">snrpD3</name>
    <name evidence="5" type="ORF">CMESO_54</name>
</gene>
<dbReference type="EMBL" id="CP003680">
    <property type="protein sequence ID" value="AFP65256.1"/>
    <property type="molecule type" value="Genomic_DNA"/>
</dbReference>
<dbReference type="GO" id="GO:0006396">
    <property type="term" value="P:RNA processing"/>
    <property type="evidence" value="ECO:0007669"/>
    <property type="project" value="InterPro"/>
</dbReference>
<dbReference type="GO" id="GO:0003723">
    <property type="term" value="F:RNA binding"/>
    <property type="evidence" value="ECO:0007669"/>
    <property type="project" value="InterPro"/>
</dbReference>
<keyword evidence="2" id="KW-0539">Nucleus</keyword>
<evidence type="ECO:0000313" key="5">
    <source>
        <dbReference type="EMBL" id="AFP65256.1"/>
    </source>
</evidence>
<accession>J7G5A2</accession>